<dbReference type="Pfam" id="PF01381">
    <property type="entry name" value="HTH_3"/>
    <property type="match status" value="1"/>
</dbReference>
<dbReference type="RefSeq" id="WP_122129462.1">
    <property type="nucleotide sequence ID" value="NZ_CP033230.1"/>
</dbReference>
<dbReference type="InterPro" id="IPR010982">
    <property type="entry name" value="Lambda_DNA-bd_dom_sf"/>
</dbReference>
<keyword evidence="2" id="KW-0238">DNA-binding</keyword>
<evidence type="ECO:0000313" key="6">
    <source>
        <dbReference type="Proteomes" id="UP000280708"/>
    </source>
</evidence>
<dbReference type="CDD" id="cd00093">
    <property type="entry name" value="HTH_XRE"/>
    <property type="match status" value="1"/>
</dbReference>
<dbReference type="Proteomes" id="UP000280708">
    <property type="component" value="Chromosome"/>
</dbReference>
<evidence type="ECO:0000313" key="5">
    <source>
        <dbReference type="EMBL" id="AYO76451.1"/>
    </source>
</evidence>
<dbReference type="Gene3D" id="2.10.109.10">
    <property type="entry name" value="Umud Fragment, subunit A"/>
    <property type="match status" value="1"/>
</dbReference>
<dbReference type="InterPro" id="IPR001387">
    <property type="entry name" value="Cro/C1-type_HTH"/>
</dbReference>
<dbReference type="Pfam" id="PF00717">
    <property type="entry name" value="Peptidase_S24"/>
    <property type="match status" value="1"/>
</dbReference>
<keyword evidence="1" id="KW-0805">Transcription regulation</keyword>
<evidence type="ECO:0000256" key="2">
    <source>
        <dbReference type="ARBA" id="ARBA00023125"/>
    </source>
</evidence>
<evidence type="ECO:0000256" key="1">
    <source>
        <dbReference type="ARBA" id="ARBA00023015"/>
    </source>
</evidence>
<dbReference type="PANTHER" id="PTHR40661">
    <property type="match status" value="1"/>
</dbReference>
<organism evidence="5 6">
    <name type="scientific">Sphingobium yanoikuyae</name>
    <name type="common">Sphingomonas yanoikuyae</name>
    <dbReference type="NCBI Taxonomy" id="13690"/>
    <lineage>
        <taxon>Bacteria</taxon>
        <taxon>Pseudomonadati</taxon>
        <taxon>Pseudomonadota</taxon>
        <taxon>Alphaproteobacteria</taxon>
        <taxon>Sphingomonadales</taxon>
        <taxon>Sphingomonadaceae</taxon>
        <taxon>Sphingobium</taxon>
    </lineage>
</organism>
<dbReference type="Gene3D" id="1.10.260.40">
    <property type="entry name" value="lambda repressor-like DNA-binding domains"/>
    <property type="match status" value="1"/>
</dbReference>
<protein>
    <submittedName>
        <fullName evidence="5">Helix-turn-helix domain-containing protein</fullName>
    </submittedName>
</protein>
<dbReference type="AlphaFoldDB" id="A0A3G2UV62"/>
<dbReference type="InterPro" id="IPR039418">
    <property type="entry name" value="LexA-like"/>
</dbReference>
<proteinExistence type="predicted"/>
<dbReference type="EMBL" id="CP033230">
    <property type="protein sequence ID" value="AYO76451.1"/>
    <property type="molecule type" value="Genomic_DNA"/>
</dbReference>
<dbReference type="InterPro" id="IPR015927">
    <property type="entry name" value="Peptidase_S24_S26A/B/C"/>
</dbReference>
<dbReference type="SMART" id="SM00530">
    <property type="entry name" value="HTH_XRE"/>
    <property type="match status" value="1"/>
</dbReference>
<name>A0A3G2UV62_SPHYA</name>
<evidence type="ECO:0000259" key="4">
    <source>
        <dbReference type="PROSITE" id="PS50943"/>
    </source>
</evidence>
<dbReference type="GO" id="GO:0003677">
    <property type="term" value="F:DNA binding"/>
    <property type="evidence" value="ECO:0007669"/>
    <property type="project" value="UniProtKB-KW"/>
</dbReference>
<gene>
    <name evidence="5" type="ORF">EBF16_05530</name>
</gene>
<keyword evidence="3" id="KW-0804">Transcription</keyword>
<feature type="domain" description="HTH cro/C1-type" evidence="4">
    <location>
        <begin position="38"/>
        <end position="92"/>
    </location>
</feature>
<reference evidence="5 6" key="1">
    <citation type="submission" date="2018-10" db="EMBL/GenBank/DDBJ databases">
        <title>Characterization and genome analysis of a novel bacterium Sphingobium yanoikuyae SJTF8 capable of degrading PAHs.</title>
        <authorList>
            <person name="Yin C."/>
            <person name="Xiong W."/>
            <person name="Liang R."/>
        </authorList>
    </citation>
    <scope>NUCLEOTIDE SEQUENCE [LARGE SCALE GENOMIC DNA]</scope>
    <source>
        <strain evidence="5 6">SJTF8</strain>
    </source>
</reference>
<accession>A0A3G2UV62</accession>
<sequence length="238" mass="26279">MTLNITHCESLRNTRVSYGGMVPPKPVGDDRRMERKGLKSARKRANLTQEAVAEAMGVSVPQVSRWENGKDGIPSQRLQALAGAYRASLEELLGADEVEQLPIVMVEQLPTTVGAGGGGLGVGDYKAVPVARALVEHELRVVPDDLLSVEVEGDSMVPEFLPGDQLLINKRKVSLSQPGAFCLWDGDGYVIKYLEKVYDTDPQRIRVMSRNDRYKPVERLAEEVRIMGRVVWVGRRVG</sequence>
<dbReference type="InterPro" id="IPR036286">
    <property type="entry name" value="LexA/Signal_pep-like_sf"/>
</dbReference>
<evidence type="ECO:0000256" key="3">
    <source>
        <dbReference type="ARBA" id="ARBA00023163"/>
    </source>
</evidence>
<dbReference type="SUPFAM" id="SSF47413">
    <property type="entry name" value="lambda repressor-like DNA-binding domains"/>
    <property type="match status" value="1"/>
</dbReference>
<dbReference type="CDD" id="cd06529">
    <property type="entry name" value="S24_LexA-like"/>
    <property type="match status" value="1"/>
</dbReference>
<dbReference type="SUPFAM" id="SSF51306">
    <property type="entry name" value="LexA/Signal peptidase"/>
    <property type="match status" value="1"/>
</dbReference>
<dbReference type="PROSITE" id="PS50943">
    <property type="entry name" value="HTH_CROC1"/>
    <property type="match status" value="1"/>
</dbReference>
<dbReference type="PANTHER" id="PTHR40661:SF3">
    <property type="entry name" value="FELS-1 PROPHAGE TRANSCRIPTIONAL REGULATOR"/>
    <property type="match status" value="1"/>
</dbReference>